<evidence type="ECO:0000256" key="1">
    <source>
        <dbReference type="ARBA" id="ARBA00023015"/>
    </source>
</evidence>
<dbReference type="SUPFAM" id="SSF46689">
    <property type="entry name" value="Homeodomain-like"/>
    <property type="match status" value="1"/>
</dbReference>
<dbReference type="InterPro" id="IPR009057">
    <property type="entry name" value="Homeodomain-like_sf"/>
</dbReference>
<dbReference type="Gene3D" id="3.40.50.10490">
    <property type="entry name" value="Glucose-6-phosphate isomerase like protein, domain 1"/>
    <property type="match status" value="1"/>
</dbReference>
<keyword evidence="3" id="KW-0804">Transcription</keyword>
<feature type="domain" description="HTH rpiR-type" evidence="4">
    <location>
        <begin position="1"/>
        <end position="75"/>
    </location>
</feature>
<dbReference type="GO" id="GO:0003677">
    <property type="term" value="F:DNA binding"/>
    <property type="evidence" value="ECO:0007669"/>
    <property type="project" value="UniProtKB-KW"/>
</dbReference>
<reference evidence="6 7" key="1">
    <citation type="submission" date="2023-07" db="EMBL/GenBank/DDBJ databases">
        <title>Genomic Encyclopedia of Type Strains, Phase IV (KMG-IV): sequencing the most valuable type-strain genomes for metagenomic binning, comparative biology and taxonomic classification.</title>
        <authorList>
            <person name="Goeker M."/>
        </authorList>
    </citation>
    <scope>NUCLEOTIDE SEQUENCE [LARGE SCALE GENOMIC DNA]</scope>
    <source>
        <strain evidence="6 7">DSM 105143</strain>
    </source>
</reference>
<evidence type="ECO:0000313" key="7">
    <source>
        <dbReference type="Proteomes" id="UP001223079"/>
    </source>
</evidence>
<dbReference type="Pfam" id="PF01380">
    <property type="entry name" value="SIS"/>
    <property type="match status" value="1"/>
</dbReference>
<evidence type="ECO:0000256" key="2">
    <source>
        <dbReference type="ARBA" id="ARBA00023125"/>
    </source>
</evidence>
<dbReference type="Pfam" id="PF01418">
    <property type="entry name" value="HTH_6"/>
    <property type="match status" value="1"/>
</dbReference>
<dbReference type="PANTHER" id="PTHR30514">
    <property type="entry name" value="GLUCOKINASE"/>
    <property type="match status" value="1"/>
</dbReference>
<dbReference type="InterPro" id="IPR001347">
    <property type="entry name" value="SIS_dom"/>
</dbReference>
<dbReference type="EMBL" id="JAUSTM010000016">
    <property type="protein sequence ID" value="MDQ0223063.1"/>
    <property type="molecule type" value="Genomic_DNA"/>
</dbReference>
<keyword evidence="7" id="KW-1185">Reference proteome</keyword>
<feature type="domain" description="SIS" evidence="5">
    <location>
        <begin position="124"/>
        <end position="265"/>
    </location>
</feature>
<dbReference type="RefSeq" id="WP_307122218.1">
    <property type="nucleotide sequence ID" value="NZ_JAUSTM010000016.1"/>
</dbReference>
<evidence type="ECO:0000259" key="4">
    <source>
        <dbReference type="PROSITE" id="PS51071"/>
    </source>
</evidence>
<name>A0ABT9YSU7_9STRE</name>
<evidence type="ECO:0000259" key="5">
    <source>
        <dbReference type="PROSITE" id="PS51464"/>
    </source>
</evidence>
<dbReference type="InterPro" id="IPR000281">
    <property type="entry name" value="HTH_RpiR"/>
</dbReference>
<dbReference type="InterPro" id="IPR047640">
    <property type="entry name" value="RpiR-like"/>
</dbReference>
<accession>A0ABT9YSU7</accession>
<keyword evidence="1" id="KW-0805">Transcription regulation</keyword>
<dbReference type="CDD" id="cd05013">
    <property type="entry name" value="SIS_RpiR"/>
    <property type="match status" value="1"/>
</dbReference>
<dbReference type="InterPro" id="IPR036388">
    <property type="entry name" value="WH-like_DNA-bd_sf"/>
</dbReference>
<evidence type="ECO:0000256" key="3">
    <source>
        <dbReference type="ARBA" id="ARBA00023163"/>
    </source>
</evidence>
<keyword evidence="2 6" id="KW-0238">DNA-binding</keyword>
<organism evidence="6 7">
    <name type="scientific">Streptococcus moroccensis</name>
    <dbReference type="NCBI Taxonomy" id="1451356"/>
    <lineage>
        <taxon>Bacteria</taxon>
        <taxon>Bacillati</taxon>
        <taxon>Bacillota</taxon>
        <taxon>Bacilli</taxon>
        <taxon>Lactobacillales</taxon>
        <taxon>Streptococcaceae</taxon>
        <taxon>Streptococcus</taxon>
    </lineage>
</organism>
<protein>
    <submittedName>
        <fullName evidence="6">DNA-binding MurR/RpiR family transcriptional regulator</fullName>
    </submittedName>
</protein>
<dbReference type="PANTHER" id="PTHR30514:SF10">
    <property type="entry name" value="MURR_RPIR FAMILY TRANSCRIPTIONAL REGULATOR"/>
    <property type="match status" value="1"/>
</dbReference>
<comment type="caution">
    <text evidence="6">The sequence shown here is derived from an EMBL/GenBank/DDBJ whole genome shotgun (WGS) entry which is preliminary data.</text>
</comment>
<gene>
    <name evidence="6" type="ORF">J2S23_001638</name>
</gene>
<dbReference type="PROSITE" id="PS51464">
    <property type="entry name" value="SIS"/>
    <property type="match status" value="1"/>
</dbReference>
<dbReference type="InterPro" id="IPR035472">
    <property type="entry name" value="RpiR-like_SIS"/>
</dbReference>
<proteinExistence type="predicted"/>
<dbReference type="InterPro" id="IPR046348">
    <property type="entry name" value="SIS_dom_sf"/>
</dbReference>
<sequence>MLITEKLETYSFSPSEQSIVSFLLKNPNVIKDLTTAQIADQTFTSKSTLVRVAQKLSFQGWNDFKQAFLAEVDYLDKTVSYVNANYPFGRYDGLTRIAHKMAKLKQEVITETLELLDSAMLEKVTKLLDCAKTIHLFAISNNALLTKEFALQMGRIGKDVRVHDLIGETVFNAYFADKDSCAIIVSYSGENRTLNTIANLLKEKDIPIILLTSLGENNLTILTDNILRLSTREKLYSKISSFATDESIIFLLDTLYACLFSLDYDGNRQKRITASQLLEVNRTSNSFVLRE</sequence>
<evidence type="ECO:0000313" key="6">
    <source>
        <dbReference type="EMBL" id="MDQ0223063.1"/>
    </source>
</evidence>
<dbReference type="PROSITE" id="PS51071">
    <property type="entry name" value="HTH_RPIR"/>
    <property type="match status" value="1"/>
</dbReference>
<dbReference type="Proteomes" id="UP001223079">
    <property type="component" value="Unassembled WGS sequence"/>
</dbReference>
<dbReference type="SUPFAM" id="SSF53697">
    <property type="entry name" value="SIS domain"/>
    <property type="match status" value="1"/>
</dbReference>
<dbReference type="Gene3D" id="1.10.10.10">
    <property type="entry name" value="Winged helix-like DNA-binding domain superfamily/Winged helix DNA-binding domain"/>
    <property type="match status" value="1"/>
</dbReference>